<dbReference type="Gene3D" id="3.30.2090.10">
    <property type="entry name" value="Multidrug efflux transporter AcrB TolC docking domain, DN and DC subdomains"/>
    <property type="match status" value="2"/>
</dbReference>
<sequence>MNISELFIRRPIMTTLVMVGILIFGLISYQQLPVSDLPNVDYPTLQVTANLPGASPETMAASVATPLEQQFSSIAGLSSMNSTSSLGTTQLTLQFDLNRDIDGAAQDVQSAIAKGAKQLPTNMPNPPSYRKVNPADQPVLYISLNSSILPLSTVDKYAETLLAQRLSMVDGVAQVQVFGSQKYAVRIQLDPEALSVKGIGIDEVADAIANGNVNLPTGTLYGKQQNSTIQANGQLNDAASYRSLSVAYQNGAPVQLGELGQVLDSVENDKIASWYFPVKKESREAGEKSQSKNSGVRAIVLAIQRQPGTNTVQVVDAIKKLLPTFRTQIPAAVNMDILYDRSQSIRESVDDVQFTLLLTIALVVLVIFLFLRNISATVIPSLAVPLSIVATFGVMVLLGFSLDNLSLMALTLSVGFVVDDAVVMLENIVRHMEMGESRMEAALNGSREIGFTILSMTISLVAVFIPILFMEGILGRLFREFAVTISVAILVSGVISLSLTPMLCSRFLSPPHHEQESEGDEEHTSLREAVPTTTLSNRGSRGAGEQGSRGDEEQGREGEILNSESHSTTLTASPAPSLQSRIKNFNRRLYNFSENVFNVILGGYDWSLKKSLKYHRTTMVISGAILVATVYLFIIVPKGFVPNADVGQITATTQASEDISFDEMVKHQQAVAAIAYRDPNVDSINSSVGAGGPNASANAGRLLIELKPRDERRLSADEVVQELRPKLSGVPGIKVFLQNPPAINVGGQQTKAQYQFTLQSPNIQELYQYAPALEEKLRSLSDLQDVNSDLQIKNPQVKVDINRDQASALGLTANQIETALSNAYGTRQVSTIYAPDSQYQVIMGVEPKYQQNANALDLLSVRAPSGQLVPLNAVATLSKDVGPLTINHKGQLASVTFSFNLKPGVSLGNVTGKIEELARQTLPPTISTGFQGSAQAFQSSIQGLGLLLLVAILVIYIVLGILYENFIHPLTILSSLPSAGFGAILTLLLFQVDLNIYAFVGIILLVGIVKKNGIMMVDFAIVARHNGKTPYDAIYEACLVRFRPIMMTTMAALMGTLPIALGLGAGADTRRPLGLAVVGGLVFSQFLTLYLTPVFYTYMESWQTKMKKRNWRKQP</sequence>
<evidence type="ECO:0000256" key="6">
    <source>
        <dbReference type="ARBA" id="ARBA00022989"/>
    </source>
</evidence>
<keyword evidence="2" id="KW-0813">Transport</keyword>
<dbReference type="SUPFAM" id="SSF82693">
    <property type="entry name" value="Multidrug efflux transporter AcrB pore domain, PN1, PN2, PC1 and PC2 subdomains"/>
    <property type="match status" value="4"/>
</dbReference>
<feature type="compositionally biased region" description="Polar residues" evidence="8">
    <location>
        <begin position="562"/>
        <end position="575"/>
    </location>
</feature>
<dbReference type="HOGENOM" id="CLU_002755_1_2_3"/>
<evidence type="ECO:0000256" key="4">
    <source>
        <dbReference type="ARBA" id="ARBA00022519"/>
    </source>
</evidence>
<dbReference type="GO" id="GO:0005886">
    <property type="term" value="C:plasma membrane"/>
    <property type="evidence" value="ECO:0007669"/>
    <property type="project" value="UniProtKB-SubCell"/>
</dbReference>
<dbReference type="Pfam" id="PF00873">
    <property type="entry name" value="ACR_tran"/>
    <property type="match status" value="2"/>
</dbReference>
<feature type="transmembrane region" description="Helical" evidence="9">
    <location>
        <begin position="1044"/>
        <end position="1067"/>
    </location>
</feature>
<dbReference type="InterPro" id="IPR027463">
    <property type="entry name" value="AcrB_DN_DC_subdom"/>
</dbReference>
<dbReference type="SUPFAM" id="SSF82866">
    <property type="entry name" value="Multidrug efflux transporter AcrB transmembrane domain"/>
    <property type="match status" value="2"/>
</dbReference>
<evidence type="ECO:0000256" key="8">
    <source>
        <dbReference type="SAM" id="MobiDB-lite"/>
    </source>
</evidence>
<feature type="transmembrane region" description="Helical" evidence="9">
    <location>
        <begin position="617"/>
        <end position="636"/>
    </location>
</feature>
<keyword evidence="3" id="KW-1003">Cell membrane</keyword>
<dbReference type="EnsemblBacteria" id="ACC79772">
    <property type="protein sequence ID" value="ACC79772"/>
    <property type="gene ID" value="Npun_F1046"/>
</dbReference>
<feature type="region of interest" description="Disordered" evidence="8">
    <location>
        <begin position="510"/>
        <end position="575"/>
    </location>
</feature>
<evidence type="ECO:0000256" key="2">
    <source>
        <dbReference type="ARBA" id="ARBA00022448"/>
    </source>
</evidence>
<reference evidence="10 11" key="2">
    <citation type="journal article" date="2013" name="Plant Physiol.">
        <title>A Nostoc punctiforme Sugar Transporter Necessary to Establish a Cyanobacterium-Plant Symbiosis.</title>
        <authorList>
            <person name="Ekman M."/>
            <person name="Picossi S."/>
            <person name="Campbell E.L."/>
            <person name="Meeks J.C."/>
            <person name="Flores E."/>
        </authorList>
    </citation>
    <scope>NUCLEOTIDE SEQUENCE [LARGE SCALE GENOMIC DNA]</scope>
    <source>
        <strain evidence="11">ATCC 29133 / PCC 73102</strain>
    </source>
</reference>
<dbReference type="FunFam" id="3.30.70.1430:FF:000001">
    <property type="entry name" value="Efflux pump membrane transporter"/>
    <property type="match status" value="1"/>
</dbReference>
<dbReference type="Gene3D" id="1.20.1640.10">
    <property type="entry name" value="Multidrug efflux transporter AcrB transmembrane domain"/>
    <property type="match status" value="3"/>
</dbReference>
<dbReference type="KEGG" id="npu:Npun_F1046"/>
<dbReference type="AlphaFoldDB" id="B2IV96"/>
<evidence type="ECO:0000256" key="3">
    <source>
        <dbReference type="ARBA" id="ARBA00022475"/>
    </source>
</evidence>
<organism evidence="10 11">
    <name type="scientific">Nostoc punctiforme (strain ATCC 29133 / PCC 73102)</name>
    <dbReference type="NCBI Taxonomy" id="63737"/>
    <lineage>
        <taxon>Bacteria</taxon>
        <taxon>Bacillati</taxon>
        <taxon>Cyanobacteriota</taxon>
        <taxon>Cyanophyceae</taxon>
        <taxon>Nostocales</taxon>
        <taxon>Nostocaceae</taxon>
        <taxon>Nostoc</taxon>
    </lineage>
</organism>
<keyword evidence="5 9" id="KW-0812">Transmembrane</keyword>
<feature type="transmembrane region" description="Helical" evidence="9">
    <location>
        <begin position="481"/>
        <end position="504"/>
    </location>
</feature>
<dbReference type="STRING" id="63737.Npun_F1046"/>
<keyword evidence="11" id="KW-1185">Reference proteome</keyword>
<feature type="transmembrane region" description="Helical" evidence="9">
    <location>
        <begin position="383"/>
        <end position="402"/>
    </location>
</feature>
<comment type="subcellular location">
    <subcellularLocation>
        <location evidence="1">Cell membrane</location>
        <topology evidence="1">Multi-pass membrane protein</topology>
    </subcellularLocation>
</comment>
<dbReference type="GO" id="GO:0042910">
    <property type="term" value="F:xenobiotic transmembrane transporter activity"/>
    <property type="evidence" value="ECO:0007669"/>
    <property type="project" value="TreeGrafter"/>
</dbReference>
<feature type="transmembrane region" description="Helical" evidence="9">
    <location>
        <begin position="1073"/>
        <end position="1099"/>
    </location>
</feature>
<feature type="transmembrane region" description="Helical" evidence="9">
    <location>
        <begin position="352"/>
        <end position="371"/>
    </location>
</feature>
<reference evidence="11" key="1">
    <citation type="submission" date="2008-04" db="EMBL/GenBank/DDBJ databases">
        <title>Complete sequence of chromosome of Nostoc punctiforme ATCC 29133.</title>
        <authorList>
            <consortium name="US DOE Joint Genome Institute"/>
            <person name="Copeland A."/>
            <person name="Lucas S."/>
            <person name="Lapidus A."/>
            <person name="Glavina del Rio T."/>
            <person name="Dalin E."/>
            <person name="Tice H."/>
            <person name="Pitluck S."/>
            <person name="Chain P."/>
            <person name="Malfatti S."/>
            <person name="Shin M."/>
            <person name="Vergez L."/>
            <person name="Schmutz J."/>
            <person name="Larimer F."/>
            <person name="Land M."/>
            <person name="Hauser L."/>
            <person name="Kyrpides N."/>
            <person name="Kim E."/>
            <person name="Meeks J.C."/>
            <person name="Elhai J."/>
            <person name="Campbell E.L."/>
            <person name="Thiel T."/>
            <person name="Longmire J."/>
            <person name="Potts M."/>
            <person name="Atlas R."/>
        </authorList>
    </citation>
    <scope>NUCLEOTIDE SEQUENCE [LARGE SCALE GENOMIC DNA]</scope>
    <source>
        <strain evidence="11">ATCC 29133 / PCC 73102</strain>
    </source>
</reference>
<dbReference type="PANTHER" id="PTHR32063">
    <property type="match status" value="1"/>
</dbReference>
<dbReference type="SUPFAM" id="SSF82714">
    <property type="entry name" value="Multidrug efflux transporter AcrB TolC docking domain, DN and DC subdomains"/>
    <property type="match status" value="2"/>
</dbReference>
<evidence type="ECO:0000313" key="11">
    <source>
        <dbReference type="Proteomes" id="UP000001191"/>
    </source>
</evidence>
<dbReference type="Proteomes" id="UP000001191">
    <property type="component" value="Chromosome"/>
</dbReference>
<name>B2IV96_NOSP7</name>
<protein>
    <submittedName>
        <fullName evidence="10">Acriflavin resistance protein</fullName>
    </submittedName>
</protein>
<gene>
    <name evidence="10" type="ordered locus">Npun_F1046</name>
</gene>
<dbReference type="Gene3D" id="3.30.70.1430">
    <property type="entry name" value="Multidrug efflux transporter AcrB pore domain"/>
    <property type="match status" value="2"/>
</dbReference>
<dbReference type="OrthoDB" id="9791035at2"/>
<dbReference type="PRINTS" id="PR00702">
    <property type="entry name" value="ACRIFLAVINRP"/>
</dbReference>
<dbReference type="RefSeq" id="WP_012407793.1">
    <property type="nucleotide sequence ID" value="NC_010628.1"/>
</dbReference>
<keyword evidence="7 9" id="KW-0472">Membrane</keyword>
<keyword evidence="4" id="KW-0997">Cell inner membrane</keyword>
<keyword evidence="6 9" id="KW-1133">Transmembrane helix</keyword>
<evidence type="ECO:0000313" key="10">
    <source>
        <dbReference type="EMBL" id="ACC79772.1"/>
    </source>
</evidence>
<evidence type="ECO:0000256" key="5">
    <source>
        <dbReference type="ARBA" id="ARBA00022692"/>
    </source>
</evidence>
<accession>B2IV96</accession>
<dbReference type="EMBL" id="CP001037">
    <property type="protein sequence ID" value="ACC79772.1"/>
    <property type="molecule type" value="Genomic_DNA"/>
</dbReference>
<feature type="compositionally biased region" description="Basic and acidic residues" evidence="8">
    <location>
        <begin position="548"/>
        <end position="559"/>
    </location>
</feature>
<proteinExistence type="predicted"/>
<evidence type="ECO:0000256" key="1">
    <source>
        <dbReference type="ARBA" id="ARBA00004651"/>
    </source>
</evidence>
<feature type="transmembrane region" description="Helical" evidence="9">
    <location>
        <begin position="12"/>
        <end position="29"/>
    </location>
</feature>
<dbReference type="PANTHER" id="PTHR32063:SF21">
    <property type="entry name" value="MULTIDRUG RESISTANCE PROTEIN MDTB"/>
    <property type="match status" value="1"/>
</dbReference>
<feature type="transmembrane region" description="Helical" evidence="9">
    <location>
        <begin position="996"/>
        <end position="1023"/>
    </location>
</feature>
<evidence type="ECO:0000256" key="9">
    <source>
        <dbReference type="SAM" id="Phobius"/>
    </source>
</evidence>
<feature type="compositionally biased region" description="Basic and acidic residues" evidence="8">
    <location>
        <begin position="511"/>
        <end position="526"/>
    </location>
</feature>
<dbReference type="eggNOG" id="COG0841">
    <property type="taxonomic scope" value="Bacteria"/>
</dbReference>
<evidence type="ECO:0000256" key="7">
    <source>
        <dbReference type="ARBA" id="ARBA00023136"/>
    </source>
</evidence>
<dbReference type="FunFam" id="1.20.1640.10:FF:000001">
    <property type="entry name" value="Efflux pump membrane transporter"/>
    <property type="match status" value="1"/>
</dbReference>
<feature type="transmembrane region" description="Helical" evidence="9">
    <location>
        <begin position="449"/>
        <end position="469"/>
    </location>
</feature>
<dbReference type="PhylomeDB" id="B2IV96"/>
<dbReference type="InterPro" id="IPR001036">
    <property type="entry name" value="Acrflvin-R"/>
</dbReference>
<feature type="transmembrane region" description="Helical" evidence="9">
    <location>
        <begin position="943"/>
        <end position="963"/>
    </location>
</feature>
<dbReference type="Gene3D" id="3.30.70.1320">
    <property type="entry name" value="Multidrug efflux transporter AcrB pore domain like"/>
    <property type="match status" value="1"/>
</dbReference>
<dbReference type="Gene3D" id="3.30.70.1440">
    <property type="entry name" value="Multidrug efflux transporter AcrB pore domain"/>
    <property type="match status" value="1"/>
</dbReference>